<protein>
    <submittedName>
        <fullName evidence="1">Uncharacterized protein</fullName>
    </submittedName>
</protein>
<name>A0A1B8XY74_XENTR</name>
<sequence length="108" mass="11318">MTLETPRRVFLPFAFSRSVSLYVALRLGGRIQSPVVLGCAKLSGRGGELQLPASPESHLSLLGALGVPLYIVPSSPPHRVLSCSEHLQVGGSLALGGAWKLDVTGVCI</sequence>
<reference evidence="1" key="2">
    <citation type="journal article" date="2010" name="Science">
        <title>The genome of the Western clawed frog Xenopus tropicalis.</title>
        <authorList>
            <person name="Hellsten U."/>
            <person name="Harland R.M."/>
            <person name="Gilchrist M.J."/>
            <person name="Hendrix D."/>
            <person name="Jurka J."/>
            <person name="Kapitonov V."/>
            <person name="Ovcharenko I."/>
            <person name="Putnam N.H."/>
            <person name="Shu S."/>
            <person name="Taher L."/>
            <person name="Blitz I.L."/>
            <person name="Blumberg B."/>
            <person name="Dichmann D.S."/>
            <person name="Dubchak I."/>
            <person name="Amaya E."/>
            <person name="Detter J.C."/>
            <person name="Fletcher R."/>
            <person name="Gerhard D.S."/>
            <person name="Goodstein D."/>
            <person name="Graves T."/>
            <person name="Grigoriev I.V."/>
            <person name="Grimwood J."/>
            <person name="Kawashima T."/>
            <person name="Lindquist E."/>
            <person name="Lucas S.M."/>
            <person name="Mead P.E."/>
            <person name="Mitros T."/>
            <person name="Ogino H."/>
            <person name="Ohta Y."/>
            <person name="Poliakov A.V."/>
            <person name="Pollet N."/>
            <person name="Robert J."/>
            <person name="Salamov A."/>
            <person name="Sater A.K."/>
            <person name="Schmutz J."/>
            <person name="Terry A."/>
            <person name="Vize P.D."/>
            <person name="Warren W.C."/>
            <person name="Wells D."/>
            <person name="Wills A."/>
            <person name="Wilson R.K."/>
            <person name="Zimmerman L.B."/>
            <person name="Zorn A.M."/>
            <person name="Grainger R."/>
            <person name="Grammer T."/>
            <person name="Khokha M.K."/>
            <person name="Richardson P.M."/>
            <person name="Rokhsar D.S."/>
        </authorList>
    </citation>
    <scope>NUCLEOTIDE SEQUENCE [LARGE SCALE GENOMIC DNA]</scope>
    <source>
        <strain evidence="1">Nigerian</strain>
    </source>
</reference>
<organism evidence="1">
    <name type="scientific">Xenopus tropicalis</name>
    <name type="common">Western clawed frog</name>
    <name type="synonym">Silurana tropicalis</name>
    <dbReference type="NCBI Taxonomy" id="8364"/>
    <lineage>
        <taxon>Eukaryota</taxon>
        <taxon>Metazoa</taxon>
        <taxon>Chordata</taxon>
        <taxon>Craniata</taxon>
        <taxon>Vertebrata</taxon>
        <taxon>Euteleostomi</taxon>
        <taxon>Amphibia</taxon>
        <taxon>Batrachia</taxon>
        <taxon>Anura</taxon>
        <taxon>Pipoidea</taxon>
        <taxon>Pipidae</taxon>
        <taxon>Xenopodinae</taxon>
        <taxon>Xenopus</taxon>
        <taxon>Silurana</taxon>
    </lineage>
</organism>
<accession>A0A1B8XY74</accession>
<proteinExistence type="predicted"/>
<reference evidence="1" key="3">
    <citation type="submission" date="2016-05" db="EMBL/GenBank/DDBJ databases">
        <title>WGS assembly of Xenopus tropicalis.</title>
        <authorList>
            <person name="Sessions A."/>
            <person name="Jenkins J."/>
            <person name="Mitros T."/>
            <person name="Lyons J.T."/>
            <person name="Dichmann D.S."/>
            <person name="Robert J."/>
            <person name="Harland R.M."/>
            <person name="Rokhsar D.S."/>
        </authorList>
    </citation>
    <scope>NUCLEOTIDE SEQUENCE</scope>
    <source>
        <strain evidence="1">Nigerian</strain>
    </source>
</reference>
<reference evidence="1" key="1">
    <citation type="submission" date="2009-11" db="EMBL/GenBank/DDBJ databases">
        <authorList>
            <consortium name="US DOE Joint Genome Institute (JGI-PGF)"/>
            <person name="Ottilar R."/>
            <person name="Schmutz J."/>
            <person name="Salamov A."/>
            <person name="Cheng J.F."/>
            <person name="Lucas S."/>
            <person name="Pitluck S."/>
            <person name="Gundlach H."/>
            <person name="Guo Y."/>
            <person name="Haberer G."/>
            <person name="Nasrallah J."/>
            <person name="Mayer K.F.X."/>
            <person name="van de Peer Y."/>
            <person name="Weigel D."/>
            <person name="Grigoriev I.V."/>
        </authorList>
    </citation>
    <scope>NUCLEOTIDE SEQUENCE</scope>
    <source>
        <strain evidence="1">Nigerian</strain>
    </source>
</reference>
<dbReference type="EMBL" id="KV460777">
    <property type="protein sequence ID" value="OCA15627.1"/>
    <property type="molecule type" value="Genomic_DNA"/>
</dbReference>
<gene>
    <name evidence="1" type="ORF">XENTR_v90029593mg</name>
</gene>
<evidence type="ECO:0000313" key="1">
    <source>
        <dbReference type="EMBL" id="OCA15627.1"/>
    </source>
</evidence>
<dbReference type="AlphaFoldDB" id="A0A1B8XY74"/>